<dbReference type="PaxDb" id="273116-14325155"/>
<dbReference type="EMBL" id="BA000011">
    <property type="protein sequence ID" value="BAB60080.1"/>
    <property type="molecule type" value="Genomic_DNA"/>
</dbReference>
<evidence type="ECO:0000313" key="1">
    <source>
        <dbReference type="EMBL" id="BAB60080.1"/>
    </source>
</evidence>
<reference evidence="1 2" key="1">
    <citation type="journal article" date="1999" name="Proc. Jpn. Acad.">
        <title>Determination of the complete genomic DNA sequence of Thermoplasma volvanium GSS1.</title>
        <authorList>
            <person name="Kawashima T."/>
            <person name="Yamamoto Y."/>
            <person name="Aramaki H."/>
            <person name="Nunoshiba T."/>
            <person name="Kawamoto T."/>
            <person name="Watanabe K."/>
            <person name="Yamazaki M."/>
            <person name="Kanehori K."/>
            <person name="Amano N."/>
            <person name="Ohya Y."/>
            <person name="Makino K."/>
            <person name="Suzuki M."/>
        </authorList>
    </citation>
    <scope>NUCLEOTIDE SEQUENCE [LARGE SCALE GENOMIC DNA]</scope>
    <source>
        <strain evidence="2">ATCC 51530 / DSM 4299 / JCM 9571 / NBRC 15438 / GSS1</strain>
    </source>
</reference>
<dbReference type="RefSeq" id="WP_010917171.1">
    <property type="nucleotide sequence ID" value="NC_002689.2"/>
</dbReference>
<accession>Q97A72</accession>
<dbReference type="GeneID" id="1442019"/>
<name>Q97A72_THEVO</name>
<evidence type="ECO:0000313" key="2">
    <source>
        <dbReference type="Proteomes" id="UP000001017"/>
    </source>
</evidence>
<dbReference type="OrthoDB" id="55755at2157"/>
<dbReference type="HOGENOM" id="CLU_2204197_0_0_2"/>
<dbReference type="eggNOG" id="arCOG06055">
    <property type="taxonomic scope" value="Archaea"/>
</dbReference>
<proteinExistence type="predicted"/>
<dbReference type="Proteomes" id="UP000001017">
    <property type="component" value="Chromosome"/>
</dbReference>
<dbReference type="AlphaFoldDB" id="Q97A72"/>
<gene>
    <name evidence="1" type="ORF">TVG0965928</name>
</gene>
<protein>
    <submittedName>
        <fullName evidence="1">TVG0965928 protein</fullName>
    </submittedName>
</protein>
<dbReference type="KEGG" id="tvo:TVG0965928"/>
<organism evidence="1 2">
    <name type="scientific">Thermoplasma volcanium (strain ATCC 51530 / DSM 4299 / JCM 9571 / NBRC 15438 / GSS1)</name>
    <dbReference type="NCBI Taxonomy" id="273116"/>
    <lineage>
        <taxon>Archaea</taxon>
        <taxon>Methanobacteriati</taxon>
        <taxon>Thermoplasmatota</taxon>
        <taxon>Thermoplasmata</taxon>
        <taxon>Thermoplasmatales</taxon>
        <taxon>Thermoplasmataceae</taxon>
        <taxon>Thermoplasma</taxon>
    </lineage>
</organism>
<keyword evidence="2" id="KW-1185">Reference proteome</keyword>
<reference evidence="1 2" key="2">
    <citation type="journal article" date="2000" name="Proc. Natl. Acad. Sci. U.S.A.">
        <title>Archaeal adaptation to higher temperatures revealed by genomic sequence of Thermoplasma volcanium.</title>
        <authorList>
            <person name="Kawashima T."/>
            <person name="Amano N."/>
            <person name="Koike H."/>
            <person name="Makino S."/>
            <person name="Higuchi S."/>
            <person name="Kawashima-Ohya Y."/>
            <person name="Watanabe K."/>
            <person name="Yamazaki M."/>
            <person name="Kanehori K."/>
            <person name="Kawamoto T."/>
            <person name="Nunoshiba T."/>
            <person name="Yamamoto Y."/>
            <person name="Aramaki H."/>
            <person name="Makino K."/>
            <person name="Suzuki M."/>
        </authorList>
    </citation>
    <scope>NUCLEOTIDE SEQUENCE [LARGE SCALE GENOMIC DNA]</scope>
    <source>
        <strain evidence="2">ATCC 51530 / DSM 4299 / JCM 9571 / NBRC 15438 / GSS1</strain>
    </source>
</reference>
<sequence length="115" mass="13245">MKFEFEYLKTPEDLMISLSGSFAMAMRNVAEIYSYKGYLAYYSPSLSDGDDSMIIVSLTRGTLNPGLVDFDSETKKIEYVKRSTNPERYHFLIIEPELSTILDKAIYEFEKLGKK</sequence>